<comment type="subcellular location">
    <subcellularLocation>
        <location evidence="1">Cell membrane</location>
        <topology evidence="1">Multi-pass membrane protein</topology>
    </subcellularLocation>
</comment>
<dbReference type="InterPro" id="IPR039428">
    <property type="entry name" value="NUOK/Mnh_C1-like"/>
</dbReference>
<evidence type="ECO:0000256" key="1">
    <source>
        <dbReference type="ARBA" id="ARBA00004651"/>
    </source>
</evidence>
<evidence type="ECO:0000256" key="7">
    <source>
        <dbReference type="SAM" id="Phobius"/>
    </source>
</evidence>
<evidence type="ECO:0000313" key="8">
    <source>
        <dbReference type="EMBL" id="MBM7838054.1"/>
    </source>
</evidence>
<name>A0ABS2SRA8_9BACI</name>
<feature type="transmembrane region" description="Helical" evidence="7">
    <location>
        <begin position="69"/>
        <end position="92"/>
    </location>
</feature>
<proteinExistence type="inferred from homology"/>
<reference evidence="8" key="1">
    <citation type="submission" date="2021-01" db="EMBL/GenBank/DDBJ databases">
        <title>Genomic Encyclopedia of Type Strains, Phase IV (KMG-IV): sequencing the most valuable type-strain genomes for metagenomic binning, comparative biology and taxonomic classification.</title>
        <authorList>
            <person name="Goeker M."/>
        </authorList>
    </citation>
    <scope>NUCLEOTIDE SEQUENCE</scope>
    <source>
        <strain evidence="8">DSM 21943</strain>
    </source>
</reference>
<sequence>MEILIFLAIAVLFSVGTYFLLCRSLIKVILGIMLISHGAHMLLLAMAGLRQGAPPLVHLSGSNATDPLPQAMILTAIVISFGITAFLVVLAYRTYRVNGTEDLEKLRGAEDDE</sequence>
<feature type="transmembrane region" description="Helical" evidence="7">
    <location>
        <begin position="6"/>
        <end position="21"/>
    </location>
</feature>
<comment type="caution">
    <text evidence="8">The sequence shown here is derived from an EMBL/GenBank/DDBJ whole genome shotgun (WGS) entry which is preliminary data.</text>
</comment>
<evidence type="ECO:0000256" key="2">
    <source>
        <dbReference type="ARBA" id="ARBA00010388"/>
    </source>
</evidence>
<gene>
    <name evidence="8" type="ORF">JOC54_001285</name>
</gene>
<dbReference type="PANTHER" id="PTHR34583">
    <property type="entry name" value="ANTIPORTER SUBUNIT MNHC2-RELATED"/>
    <property type="match status" value="1"/>
</dbReference>
<dbReference type="Pfam" id="PF00420">
    <property type="entry name" value="Oxidored_q2"/>
    <property type="match status" value="1"/>
</dbReference>
<dbReference type="RefSeq" id="WP_054793914.1">
    <property type="nucleotide sequence ID" value="NZ_JAFBCV010000003.1"/>
</dbReference>
<dbReference type="Proteomes" id="UP001179280">
    <property type="component" value="Unassembled WGS sequence"/>
</dbReference>
<evidence type="ECO:0000256" key="6">
    <source>
        <dbReference type="ARBA" id="ARBA00023136"/>
    </source>
</evidence>
<comment type="similarity">
    <text evidence="2">Belongs to the CPA3 antiporters (TC 2.A.63) subunit C family.</text>
</comment>
<protein>
    <submittedName>
        <fullName evidence="8">Multicomponent Na+:H+ antiporter subunit C</fullName>
    </submittedName>
</protein>
<evidence type="ECO:0000256" key="3">
    <source>
        <dbReference type="ARBA" id="ARBA00022475"/>
    </source>
</evidence>
<dbReference type="InterPro" id="IPR050601">
    <property type="entry name" value="CPA3_antiporter_subunitC"/>
</dbReference>
<dbReference type="EMBL" id="JAFBCV010000003">
    <property type="protein sequence ID" value="MBM7838054.1"/>
    <property type="molecule type" value="Genomic_DNA"/>
</dbReference>
<keyword evidence="6 7" id="KW-0472">Membrane</keyword>
<evidence type="ECO:0000256" key="5">
    <source>
        <dbReference type="ARBA" id="ARBA00022989"/>
    </source>
</evidence>
<keyword evidence="3" id="KW-1003">Cell membrane</keyword>
<accession>A0ABS2SRA8</accession>
<feature type="transmembrane region" description="Helical" evidence="7">
    <location>
        <begin position="28"/>
        <end position="49"/>
    </location>
</feature>
<evidence type="ECO:0000313" key="9">
    <source>
        <dbReference type="Proteomes" id="UP001179280"/>
    </source>
</evidence>
<evidence type="ECO:0000256" key="4">
    <source>
        <dbReference type="ARBA" id="ARBA00022692"/>
    </source>
</evidence>
<dbReference type="PANTHER" id="PTHR34583:SF2">
    <property type="entry name" value="ANTIPORTER SUBUNIT MNHC2-RELATED"/>
    <property type="match status" value="1"/>
</dbReference>
<organism evidence="8 9">
    <name type="scientific">Shouchella xiaoxiensis</name>
    <dbReference type="NCBI Taxonomy" id="766895"/>
    <lineage>
        <taxon>Bacteria</taxon>
        <taxon>Bacillati</taxon>
        <taxon>Bacillota</taxon>
        <taxon>Bacilli</taxon>
        <taxon>Bacillales</taxon>
        <taxon>Bacillaceae</taxon>
        <taxon>Shouchella</taxon>
    </lineage>
</organism>
<dbReference type="NCBIfam" id="NF009303">
    <property type="entry name" value="PRK12660.1"/>
    <property type="match status" value="1"/>
</dbReference>
<keyword evidence="5 7" id="KW-1133">Transmembrane helix</keyword>
<keyword evidence="9" id="KW-1185">Reference proteome</keyword>
<keyword evidence="4 7" id="KW-0812">Transmembrane</keyword>
<dbReference type="Gene3D" id="1.10.287.3510">
    <property type="match status" value="1"/>
</dbReference>
<dbReference type="NCBIfam" id="NF006372">
    <property type="entry name" value="PRK08600.1"/>
    <property type="match status" value="1"/>
</dbReference>